<keyword evidence="1" id="KW-0675">Receptor</keyword>
<evidence type="ECO:0000313" key="2">
    <source>
        <dbReference type="Proteomes" id="UP000276953"/>
    </source>
</evidence>
<gene>
    <name evidence="1" type="ORF">EJ377_00660</name>
</gene>
<organism evidence="1 2">
    <name type="scientific">Chryseobacterium arthrosphaerae</name>
    <dbReference type="NCBI Taxonomy" id="651561"/>
    <lineage>
        <taxon>Bacteria</taxon>
        <taxon>Pseudomonadati</taxon>
        <taxon>Bacteroidota</taxon>
        <taxon>Flavobacteriia</taxon>
        <taxon>Flavobacteriales</taxon>
        <taxon>Weeksellaceae</taxon>
        <taxon>Chryseobacterium group</taxon>
        <taxon>Chryseobacterium</taxon>
    </lineage>
</organism>
<dbReference type="Proteomes" id="UP000276953">
    <property type="component" value="Unassembled WGS sequence"/>
</dbReference>
<reference evidence="1 2" key="1">
    <citation type="submission" date="2018-12" db="EMBL/GenBank/DDBJ databases">
        <title>Draft Genome Sequence of Chryseobacterium arthrosphaerae strain ED882-96 Isolated from the Blood of a Patient with Liver Cirrhosis in Taiwan.</title>
        <authorList>
            <person name="Lin J.-N."/>
            <person name="Lai C.-H."/>
            <person name="Yang C.-H."/>
            <person name="Huang Y.-H."/>
        </authorList>
    </citation>
    <scope>NUCLEOTIDE SEQUENCE [LARGE SCALE GENOMIC DNA]</scope>
    <source>
        <strain evidence="1 2">ED882-96</strain>
    </source>
</reference>
<protein>
    <submittedName>
        <fullName evidence="1">TonB-dependent receptor</fullName>
    </submittedName>
</protein>
<accession>A0A3S0QVD6</accession>
<dbReference type="EMBL" id="RYFC01000001">
    <property type="protein sequence ID" value="RTZ49261.1"/>
    <property type="molecule type" value="Genomic_DNA"/>
</dbReference>
<evidence type="ECO:0000313" key="1">
    <source>
        <dbReference type="EMBL" id="RTZ49261.1"/>
    </source>
</evidence>
<sequence length="93" mass="10365">MSDQNVFSLLKLRASWGKLGNPDVTRAYTLRTTILKEGAYYGNSGAPAQTIDRVIDPNIGWETTTGRDIGLEMGLFNNKLKIDATYLIKILKM</sequence>
<proteinExistence type="predicted"/>
<dbReference type="AlphaFoldDB" id="A0A3S0QVD6"/>
<name>A0A3S0QVD6_9FLAO</name>
<dbReference type="SUPFAM" id="SSF56935">
    <property type="entry name" value="Porins"/>
    <property type="match status" value="1"/>
</dbReference>
<comment type="caution">
    <text evidence="1">The sequence shown here is derived from an EMBL/GenBank/DDBJ whole genome shotgun (WGS) entry which is preliminary data.</text>
</comment>